<keyword evidence="9" id="KW-1185">Reference proteome</keyword>
<accession>A0A4Y6V0T8</accession>
<dbReference type="GO" id="GO:0008784">
    <property type="term" value="F:alanine racemase activity"/>
    <property type="evidence" value="ECO:0007669"/>
    <property type="project" value="UniProtKB-UniRule"/>
</dbReference>
<dbReference type="PANTHER" id="PTHR30511">
    <property type="entry name" value="ALANINE RACEMASE"/>
    <property type="match status" value="1"/>
</dbReference>
<dbReference type="Pfam" id="PF00842">
    <property type="entry name" value="Ala_racemase_C"/>
    <property type="match status" value="1"/>
</dbReference>
<dbReference type="PROSITE" id="PS00395">
    <property type="entry name" value="ALANINE_RACEMASE"/>
    <property type="match status" value="1"/>
</dbReference>
<comment type="function">
    <text evidence="4">Catalyzes the interconversion of L-alanine and D-alanine. May also act on other amino acids.</text>
</comment>
<protein>
    <recommendedName>
        <fullName evidence="4">Alanine racemase</fullName>
        <ecNumber evidence="4">5.1.1.1</ecNumber>
    </recommendedName>
</protein>
<dbReference type="Proteomes" id="UP000316968">
    <property type="component" value="Chromosome"/>
</dbReference>
<dbReference type="PRINTS" id="PR00992">
    <property type="entry name" value="ALARACEMASE"/>
</dbReference>
<feature type="binding site" evidence="4 6">
    <location>
        <position position="138"/>
    </location>
    <ligand>
        <name>substrate</name>
    </ligand>
</feature>
<dbReference type="InterPro" id="IPR011079">
    <property type="entry name" value="Ala_racemase_C"/>
</dbReference>
<dbReference type="InterPro" id="IPR000821">
    <property type="entry name" value="Ala_racemase"/>
</dbReference>
<keyword evidence="2 4" id="KW-0663">Pyridoxal phosphate</keyword>
<dbReference type="SUPFAM" id="SSF51419">
    <property type="entry name" value="PLP-binding barrel"/>
    <property type="match status" value="1"/>
</dbReference>
<dbReference type="SMART" id="SM01005">
    <property type="entry name" value="Ala_racemase_C"/>
    <property type="match status" value="1"/>
</dbReference>
<keyword evidence="3 4" id="KW-0413">Isomerase</keyword>
<dbReference type="GO" id="GO:0030632">
    <property type="term" value="P:D-alanine biosynthetic process"/>
    <property type="evidence" value="ECO:0007669"/>
    <property type="project" value="UniProtKB-UniRule"/>
</dbReference>
<name>A0A4Y6V0T8_SACBS</name>
<dbReference type="KEGG" id="saca:FFV09_16870"/>
<comment type="cofactor">
    <cofactor evidence="1 4 5">
        <name>pyridoxal 5'-phosphate</name>
        <dbReference type="ChEBI" id="CHEBI:597326"/>
    </cofactor>
</comment>
<dbReference type="Pfam" id="PF01168">
    <property type="entry name" value="Ala_racemase_N"/>
    <property type="match status" value="1"/>
</dbReference>
<dbReference type="Gene3D" id="3.20.20.10">
    <property type="entry name" value="Alanine racemase"/>
    <property type="match status" value="1"/>
</dbReference>
<dbReference type="CDD" id="cd00430">
    <property type="entry name" value="PLPDE_III_AR"/>
    <property type="match status" value="1"/>
</dbReference>
<comment type="catalytic activity">
    <reaction evidence="4">
        <text>L-alanine = D-alanine</text>
        <dbReference type="Rhea" id="RHEA:20249"/>
        <dbReference type="ChEBI" id="CHEBI:57416"/>
        <dbReference type="ChEBI" id="CHEBI:57972"/>
        <dbReference type="EC" id="5.1.1.1"/>
    </reaction>
</comment>
<dbReference type="NCBIfam" id="TIGR00492">
    <property type="entry name" value="alr"/>
    <property type="match status" value="1"/>
</dbReference>
<dbReference type="Gene3D" id="2.40.37.10">
    <property type="entry name" value="Lyase, Ornithine Decarboxylase, Chain A, domain 1"/>
    <property type="match status" value="1"/>
</dbReference>
<dbReference type="AlphaFoldDB" id="A0A4Y6V0T8"/>
<dbReference type="InterPro" id="IPR020622">
    <property type="entry name" value="Ala_racemase_pyridoxalP-BS"/>
</dbReference>
<evidence type="ECO:0000256" key="5">
    <source>
        <dbReference type="PIRSR" id="PIRSR600821-50"/>
    </source>
</evidence>
<proteinExistence type="inferred from homology"/>
<evidence type="ECO:0000256" key="4">
    <source>
        <dbReference type="HAMAP-Rule" id="MF_01201"/>
    </source>
</evidence>
<dbReference type="UniPathway" id="UPA00042">
    <property type="reaction ID" value="UER00497"/>
</dbReference>
<evidence type="ECO:0000259" key="7">
    <source>
        <dbReference type="SMART" id="SM01005"/>
    </source>
</evidence>
<feature type="modified residue" description="N6-(pyridoxal phosphate)lysine" evidence="4 5">
    <location>
        <position position="39"/>
    </location>
</feature>
<dbReference type="OrthoDB" id="9813814at2"/>
<feature type="binding site" evidence="4 6">
    <location>
        <position position="317"/>
    </location>
    <ligand>
        <name>substrate</name>
    </ligand>
</feature>
<dbReference type="GO" id="GO:0005829">
    <property type="term" value="C:cytosol"/>
    <property type="evidence" value="ECO:0007669"/>
    <property type="project" value="TreeGrafter"/>
</dbReference>
<comment type="pathway">
    <text evidence="4">Amino-acid biosynthesis; D-alanine biosynthesis; D-alanine from L-alanine: step 1/1.</text>
</comment>
<dbReference type="FunFam" id="3.20.20.10:FF:000002">
    <property type="entry name" value="Alanine racemase"/>
    <property type="match status" value="1"/>
</dbReference>
<dbReference type="InterPro" id="IPR029066">
    <property type="entry name" value="PLP-binding_barrel"/>
</dbReference>
<evidence type="ECO:0000313" key="9">
    <source>
        <dbReference type="Proteomes" id="UP000316968"/>
    </source>
</evidence>
<feature type="active site" description="Proton acceptor; specific for L-alanine" evidence="4">
    <location>
        <position position="269"/>
    </location>
</feature>
<dbReference type="PANTHER" id="PTHR30511:SF0">
    <property type="entry name" value="ALANINE RACEMASE, CATABOLIC-RELATED"/>
    <property type="match status" value="1"/>
</dbReference>
<dbReference type="EC" id="5.1.1.1" evidence="4"/>
<sequence>MPMQYRPTQAVVDLDALRANYEAFRLHLGASTLLLACVKANAYGHGAVEVSRELERLGADYLSVAFLDEALELREAGIVMPILVLGYTPPEGLAIARDREITVALFSDEVLEAARHLGRSPSGSRLKVHVKVDSGMGRLGRIAGPDATDFVKRALEADGIEVEGLFTHFARADEADKAYTTVQYEAFRGTTDALAQEGIEIPLIHTGNSAAAIDTPGFSPKMVRIGISLYGFYPSREVNRTAVALKPVLTLKTEAVFVKTLPRAMGISYGSLYTAEAGERIATLPIGYADGYSRMLGGKAEVLIRGRRVPVTGTICMDQCMVSLKSFADAEDIQEGEEVVLLGSQSGEVISADEIAAKLGTIHYEVVCMLANRVPRIYTRTGVVIAELNPLLHENPNRFRVLSE</sequence>
<dbReference type="SUPFAM" id="SSF50621">
    <property type="entry name" value="Alanine racemase C-terminal domain-like"/>
    <property type="match status" value="1"/>
</dbReference>
<evidence type="ECO:0000256" key="3">
    <source>
        <dbReference type="ARBA" id="ARBA00023235"/>
    </source>
</evidence>
<evidence type="ECO:0000256" key="1">
    <source>
        <dbReference type="ARBA" id="ARBA00001933"/>
    </source>
</evidence>
<feature type="domain" description="Alanine racemase C-terminal" evidence="7">
    <location>
        <begin position="248"/>
        <end position="379"/>
    </location>
</feature>
<dbReference type="GO" id="GO:0009252">
    <property type="term" value="P:peptidoglycan biosynthetic process"/>
    <property type="evidence" value="ECO:0007669"/>
    <property type="project" value="TreeGrafter"/>
</dbReference>
<evidence type="ECO:0000256" key="2">
    <source>
        <dbReference type="ARBA" id="ARBA00022898"/>
    </source>
</evidence>
<evidence type="ECO:0000313" key="8">
    <source>
        <dbReference type="EMBL" id="QDH22370.1"/>
    </source>
</evidence>
<dbReference type="InterPro" id="IPR001608">
    <property type="entry name" value="Ala_racemase_N"/>
</dbReference>
<dbReference type="GO" id="GO:0030170">
    <property type="term" value="F:pyridoxal phosphate binding"/>
    <property type="evidence" value="ECO:0007669"/>
    <property type="project" value="UniProtKB-UniRule"/>
</dbReference>
<dbReference type="InterPro" id="IPR009006">
    <property type="entry name" value="Ala_racemase/Decarboxylase_C"/>
</dbReference>
<dbReference type="HAMAP" id="MF_01201">
    <property type="entry name" value="Ala_racemase"/>
    <property type="match status" value="1"/>
</dbReference>
<comment type="similarity">
    <text evidence="4">Belongs to the alanine racemase family.</text>
</comment>
<feature type="active site" description="Proton acceptor; specific for D-alanine" evidence="4">
    <location>
        <position position="39"/>
    </location>
</feature>
<reference evidence="8 9" key="1">
    <citation type="submission" date="2019-06" db="EMBL/GenBank/DDBJ databases">
        <title>Saccharibacillus brassicae sp. nov., an endophytic bacterium isolated from Chinese cabbage seeds (Brassica pekinensis).</title>
        <authorList>
            <person name="Jiang L."/>
            <person name="Lee J."/>
            <person name="Kim S.W."/>
        </authorList>
    </citation>
    <scope>NUCLEOTIDE SEQUENCE [LARGE SCALE GENOMIC DNA]</scope>
    <source>
        <strain evidence="9">KCTC 43072 / ATSA2</strain>
    </source>
</reference>
<evidence type="ECO:0000256" key="6">
    <source>
        <dbReference type="PIRSR" id="PIRSR600821-52"/>
    </source>
</evidence>
<organism evidence="8 9">
    <name type="scientific">Saccharibacillus brassicae</name>
    <dbReference type="NCBI Taxonomy" id="2583377"/>
    <lineage>
        <taxon>Bacteria</taxon>
        <taxon>Bacillati</taxon>
        <taxon>Bacillota</taxon>
        <taxon>Bacilli</taxon>
        <taxon>Bacillales</taxon>
        <taxon>Paenibacillaceae</taxon>
        <taxon>Saccharibacillus</taxon>
    </lineage>
</organism>
<gene>
    <name evidence="8" type="primary">alr</name>
    <name evidence="8" type="ORF">FFV09_16870</name>
</gene>
<dbReference type="EMBL" id="CP041217">
    <property type="protein sequence ID" value="QDH22370.1"/>
    <property type="molecule type" value="Genomic_DNA"/>
</dbReference>